<reference evidence="2 3" key="1">
    <citation type="journal article" date="2019" name="Int. J. Syst. Evol. Microbiol.">
        <title>The Global Catalogue of Microorganisms (GCM) 10K type strain sequencing project: providing services to taxonomists for standard genome sequencing and annotation.</title>
        <authorList>
            <consortium name="The Broad Institute Genomics Platform"/>
            <consortium name="The Broad Institute Genome Sequencing Center for Infectious Disease"/>
            <person name="Wu L."/>
            <person name="Ma J."/>
        </authorList>
    </citation>
    <scope>NUCLEOTIDE SEQUENCE [LARGE SCALE GENOMIC DNA]</scope>
    <source>
        <strain evidence="2 3">JCM 9650</strain>
    </source>
</reference>
<accession>A0ABN3WDD7</accession>
<organism evidence="2 3">
    <name type="scientific">Streptomyces erythrogriseus</name>
    <dbReference type="NCBI Taxonomy" id="284027"/>
    <lineage>
        <taxon>Bacteria</taxon>
        <taxon>Bacillati</taxon>
        <taxon>Actinomycetota</taxon>
        <taxon>Actinomycetes</taxon>
        <taxon>Kitasatosporales</taxon>
        <taxon>Streptomycetaceae</taxon>
        <taxon>Streptomyces</taxon>
        <taxon>Streptomyces griseoincarnatus group</taxon>
    </lineage>
</organism>
<dbReference type="Proteomes" id="UP001501423">
    <property type="component" value="Unassembled WGS sequence"/>
</dbReference>
<keyword evidence="3" id="KW-1185">Reference proteome</keyword>
<dbReference type="EMBL" id="BAAAVA010000003">
    <property type="protein sequence ID" value="GAA2909433.1"/>
    <property type="molecule type" value="Genomic_DNA"/>
</dbReference>
<gene>
    <name evidence="2" type="ORF">GCM10010478_05000</name>
</gene>
<feature type="region of interest" description="Disordered" evidence="1">
    <location>
        <begin position="26"/>
        <end position="51"/>
    </location>
</feature>
<name>A0ABN3WDD7_9ACTN</name>
<comment type="caution">
    <text evidence="2">The sequence shown here is derived from an EMBL/GenBank/DDBJ whole genome shotgun (WGS) entry which is preliminary data.</text>
</comment>
<sequence>MVASPGRQGSRVWSPPSGFQTLVKELDVSGPDGHGPVGEAGARRTPCPGGPDEVESAVARHVGRVRGPGGDDIV</sequence>
<protein>
    <submittedName>
        <fullName evidence="2">Uncharacterized protein</fullName>
    </submittedName>
</protein>
<evidence type="ECO:0000313" key="3">
    <source>
        <dbReference type="Proteomes" id="UP001501423"/>
    </source>
</evidence>
<proteinExistence type="predicted"/>
<evidence type="ECO:0000256" key="1">
    <source>
        <dbReference type="SAM" id="MobiDB-lite"/>
    </source>
</evidence>
<evidence type="ECO:0000313" key="2">
    <source>
        <dbReference type="EMBL" id="GAA2909433.1"/>
    </source>
</evidence>